<dbReference type="PIRSF" id="PIRSF002825">
    <property type="entry name" value="CfbpA"/>
    <property type="match status" value="1"/>
</dbReference>
<dbReference type="EMBL" id="JANCLU010000038">
    <property type="protein sequence ID" value="MCP8941121.1"/>
    <property type="molecule type" value="Genomic_DNA"/>
</dbReference>
<keyword evidence="3" id="KW-0574">Periplasm</keyword>
<keyword evidence="6" id="KW-1185">Reference proteome</keyword>
<evidence type="ECO:0000256" key="2">
    <source>
        <dbReference type="ARBA" id="ARBA00022729"/>
    </source>
</evidence>
<comment type="similarity">
    <text evidence="1">Belongs to the bacterial solute-binding protein 1 family.</text>
</comment>
<dbReference type="SUPFAM" id="SSF53850">
    <property type="entry name" value="Periplasmic binding protein-like II"/>
    <property type="match status" value="1"/>
</dbReference>
<dbReference type="CDD" id="cd13542">
    <property type="entry name" value="PBP2_FutA1_ilke"/>
    <property type="match status" value="1"/>
</dbReference>
<protein>
    <submittedName>
        <fullName evidence="5">Fe(3+) ABC transporter substrate-binding protein</fullName>
    </submittedName>
</protein>
<dbReference type="RefSeq" id="WP_254746661.1">
    <property type="nucleotide sequence ID" value="NZ_JANCLU010000038.1"/>
</dbReference>
<dbReference type="Gene3D" id="3.40.190.10">
    <property type="entry name" value="Periplasmic binding protein-like II"/>
    <property type="match status" value="2"/>
</dbReference>
<proteinExistence type="inferred from homology"/>
<name>A0ABT1LJK7_9HYPH</name>
<evidence type="ECO:0000256" key="3">
    <source>
        <dbReference type="ARBA" id="ARBA00022764"/>
    </source>
</evidence>
<sequence>MKLSKSFALAAAALGLAGAVPAMAAEVNVYTSREPDLIKPVFEAFTKATGVKVNAVFLQNGLEERVRAEGQNSPADVIVLVDAARLVNAADMGITQNVSSPTLTANVPAQLRDPNGAWFATTLRSRVVYASKERVKQDAITYEELADPKWKGRVCIRSGQHPYNVSLIAAMVTRHGAEKTAEWLKGVKANLAKKPSGGDREVAKDILAGVCDIGVGNTYYVGLLRNDPDAGQRAWGEAVKVLDSSFAGGGAHVNISGAAVAKYAPHKAEAVQFIEFMTSDAAQKLVADVNYEYPVRASVPDGNTEKLFGPIKPDSLSLADIARNRKTASELVDRVGFDN</sequence>
<accession>A0ABT1LJK7</accession>
<keyword evidence="2 4" id="KW-0732">Signal</keyword>
<gene>
    <name evidence="5" type="ORF">NK718_21585</name>
</gene>
<feature type="chain" id="PRO_5046741725" evidence="4">
    <location>
        <begin position="25"/>
        <end position="339"/>
    </location>
</feature>
<dbReference type="InterPro" id="IPR006059">
    <property type="entry name" value="SBP"/>
</dbReference>
<evidence type="ECO:0000256" key="1">
    <source>
        <dbReference type="ARBA" id="ARBA00008520"/>
    </source>
</evidence>
<comment type="caution">
    <text evidence="5">The sequence shown here is derived from an EMBL/GenBank/DDBJ whole genome shotgun (WGS) entry which is preliminary data.</text>
</comment>
<dbReference type="PANTHER" id="PTHR30006">
    <property type="entry name" value="THIAMINE-BINDING PERIPLASMIC PROTEIN-RELATED"/>
    <property type="match status" value="1"/>
</dbReference>
<dbReference type="Proteomes" id="UP001205890">
    <property type="component" value="Unassembled WGS sequence"/>
</dbReference>
<organism evidence="5 6">
    <name type="scientific">Alsobacter ponti</name>
    <dbReference type="NCBI Taxonomy" id="2962936"/>
    <lineage>
        <taxon>Bacteria</taxon>
        <taxon>Pseudomonadati</taxon>
        <taxon>Pseudomonadota</taxon>
        <taxon>Alphaproteobacteria</taxon>
        <taxon>Hyphomicrobiales</taxon>
        <taxon>Alsobacteraceae</taxon>
        <taxon>Alsobacter</taxon>
    </lineage>
</organism>
<dbReference type="Pfam" id="PF01547">
    <property type="entry name" value="SBP_bac_1"/>
    <property type="match status" value="1"/>
</dbReference>
<evidence type="ECO:0000256" key="4">
    <source>
        <dbReference type="SAM" id="SignalP"/>
    </source>
</evidence>
<dbReference type="InterPro" id="IPR026045">
    <property type="entry name" value="Ferric-bd"/>
</dbReference>
<evidence type="ECO:0000313" key="5">
    <source>
        <dbReference type="EMBL" id="MCP8941121.1"/>
    </source>
</evidence>
<dbReference type="PANTHER" id="PTHR30006:SF15">
    <property type="entry name" value="IRON-UTILIZATION PERIPLASMIC PROTEIN"/>
    <property type="match status" value="1"/>
</dbReference>
<reference evidence="5 6" key="1">
    <citation type="submission" date="2022-07" db="EMBL/GenBank/DDBJ databases">
        <authorList>
            <person name="Li W.-J."/>
            <person name="Deng Q.-Q."/>
        </authorList>
    </citation>
    <scope>NUCLEOTIDE SEQUENCE [LARGE SCALE GENOMIC DNA]</scope>
    <source>
        <strain evidence="5 6">SYSU M60028</strain>
    </source>
</reference>
<feature type="signal peptide" evidence="4">
    <location>
        <begin position="1"/>
        <end position="24"/>
    </location>
</feature>
<evidence type="ECO:0000313" key="6">
    <source>
        <dbReference type="Proteomes" id="UP001205890"/>
    </source>
</evidence>